<proteinExistence type="predicted"/>
<reference evidence="2" key="2">
    <citation type="submission" date="2025-08" db="UniProtKB">
        <authorList>
            <consortium name="Ensembl"/>
        </authorList>
    </citation>
    <scope>IDENTIFICATION</scope>
</reference>
<keyword evidence="1" id="KW-0732">Signal</keyword>
<accession>A0A8C5YAM8</accession>
<dbReference type="Ensembl" id="ENSMICT00000064657.1">
    <property type="protein sequence ID" value="ENSMICP00000048620.1"/>
    <property type="gene ID" value="ENSMICG00000041586.1"/>
</dbReference>
<name>A0A8C5YAM8_MICMU</name>
<evidence type="ECO:0000256" key="1">
    <source>
        <dbReference type="SAM" id="SignalP"/>
    </source>
</evidence>
<feature type="chain" id="PRO_5034176719" evidence="1">
    <location>
        <begin position="18"/>
        <end position="149"/>
    </location>
</feature>
<sequence>MATAFLLLAGLLLPCWGGLVQDKKKTGDKCSHHSECYTDCCLMDLQAGGAFCAPKARTTMACLPQLALFKSRDCILFIYEVSAPSLVPTHNQGSHQHHLPMPPGLELHIQGPDVSPSVPYVLEEDTDWSPLPWGQRPWAHPACSKSGSC</sequence>
<reference evidence="2" key="1">
    <citation type="submission" date="2016-12" db="EMBL/GenBank/DDBJ databases">
        <title>Mouse lemur reference genome and diversity panel.</title>
        <authorList>
            <person name="Harris R."/>
            <person name="Larsen P."/>
            <person name="Liu Y."/>
            <person name="Hughes D.S."/>
            <person name="Murali S."/>
            <person name="Raveendran M."/>
            <person name="Korchina V."/>
            <person name="Wang M."/>
            <person name="Jhangiani S."/>
            <person name="Bandaranaike D."/>
            <person name="Bellair M."/>
            <person name="Blankenburg K."/>
            <person name="Chao H."/>
            <person name="Dahdouli M."/>
            <person name="Dinh H."/>
            <person name="Doddapaneni H."/>
            <person name="English A."/>
            <person name="Firestine M."/>
            <person name="Gnanaolivu R."/>
            <person name="Gross S."/>
            <person name="Hernandez B."/>
            <person name="Javaid M."/>
            <person name="Jayaseelan J."/>
            <person name="Jones J."/>
            <person name="Khan Z."/>
            <person name="Kovar C."/>
            <person name="Kurapati P."/>
            <person name="Le B."/>
            <person name="Lee S."/>
            <person name="Li M."/>
            <person name="Mathew T."/>
            <person name="Narasimhan A."/>
            <person name="Ngo D."/>
            <person name="Nguyen L."/>
            <person name="Okwuonu G."/>
            <person name="Ongeri F."/>
            <person name="Osuji N."/>
            <person name="Pu L.-L."/>
            <person name="Puazo M."/>
            <person name="Quiroz J."/>
            <person name="Raj R."/>
            <person name="Rajbhandari K."/>
            <person name="Reid J.G."/>
            <person name="Santibanez J."/>
            <person name="Sexton D."/>
            <person name="Skinner E."/>
            <person name="Vee V."/>
            <person name="Weissenberger G."/>
            <person name="Wu Y."/>
            <person name="Xin Y."/>
            <person name="Han Y."/>
            <person name="Campbell C."/>
            <person name="Brown A."/>
            <person name="Sullivan B."/>
            <person name="Shelton J."/>
            <person name="Brown S."/>
            <person name="Dudchenko O."/>
            <person name="Machol I."/>
            <person name="Durand N."/>
            <person name="Shamim M."/>
            <person name="Lieberman A."/>
            <person name="Muzny D.M."/>
            <person name="Richards S."/>
            <person name="Yoder A."/>
            <person name="Worley K.C."/>
            <person name="Rogers J."/>
            <person name="Gibbs R.A."/>
        </authorList>
    </citation>
    <scope>NUCLEOTIDE SEQUENCE [LARGE SCALE GENOMIC DNA]</scope>
</reference>
<keyword evidence="3" id="KW-1185">Reference proteome</keyword>
<dbReference type="AlphaFoldDB" id="A0A8C5YAM8"/>
<reference evidence="2" key="3">
    <citation type="submission" date="2025-09" db="UniProtKB">
        <authorList>
            <consortium name="Ensembl"/>
        </authorList>
    </citation>
    <scope>IDENTIFICATION</scope>
</reference>
<feature type="signal peptide" evidence="1">
    <location>
        <begin position="1"/>
        <end position="17"/>
    </location>
</feature>
<evidence type="ECO:0000313" key="2">
    <source>
        <dbReference type="Ensembl" id="ENSMICP00000048620.1"/>
    </source>
</evidence>
<organism evidence="2 3">
    <name type="scientific">Microcebus murinus</name>
    <name type="common">Gray mouse lemur</name>
    <name type="synonym">Lemur murinus</name>
    <dbReference type="NCBI Taxonomy" id="30608"/>
    <lineage>
        <taxon>Eukaryota</taxon>
        <taxon>Metazoa</taxon>
        <taxon>Chordata</taxon>
        <taxon>Craniata</taxon>
        <taxon>Vertebrata</taxon>
        <taxon>Euteleostomi</taxon>
        <taxon>Mammalia</taxon>
        <taxon>Eutheria</taxon>
        <taxon>Euarchontoglires</taxon>
        <taxon>Primates</taxon>
        <taxon>Strepsirrhini</taxon>
        <taxon>Lemuriformes</taxon>
        <taxon>Cheirogaleidae</taxon>
        <taxon>Microcebus</taxon>
    </lineage>
</organism>
<gene>
    <name evidence="2" type="primary">CLPSL2</name>
</gene>
<dbReference type="EMBL" id="ABDC03007456">
    <property type="status" value="NOT_ANNOTATED_CDS"/>
    <property type="molecule type" value="Genomic_DNA"/>
</dbReference>
<dbReference type="Proteomes" id="UP000694394">
    <property type="component" value="Chromosome 6"/>
</dbReference>
<dbReference type="Gene3D" id="2.10.80.10">
    <property type="entry name" value="Lipase, subunit A"/>
    <property type="match status" value="1"/>
</dbReference>
<protein>
    <submittedName>
        <fullName evidence="2">Colipase like 2</fullName>
    </submittedName>
</protein>
<dbReference type="GeneTree" id="ENSGT00390000011494"/>
<evidence type="ECO:0000313" key="3">
    <source>
        <dbReference type="Proteomes" id="UP000694394"/>
    </source>
</evidence>